<dbReference type="Gene3D" id="3.40.50.300">
    <property type="entry name" value="P-loop containing nucleotide triphosphate hydrolases"/>
    <property type="match status" value="1"/>
</dbReference>
<reference evidence="5 6" key="1">
    <citation type="submission" date="2017-05" db="EMBL/GenBank/DDBJ databases">
        <title>Polynucleobacter sp. MWH-K35W1 isolated from the permanently anoxic monimolimnion of a meromictic lake.</title>
        <authorList>
            <person name="Hahn M.W."/>
        </authorList>
    </citation>
    <scope>NUCLEOTIDE SEQUENCE [LARGE SCALE GENOMIC DNA]</scope>
    <source>
        <strain evidence="5 6">MWH-K35W1</strain>
    </source>
</reference>
<dbReference type="InterPro" id="IPR050238">
    <property type="entry name" value="DNA_Rep/Repair_Clamp_Loader"/>
</dbReference>
<dbReference type="EMBL" id="NGUO01000002">
    <property type="protein sequence ID" value="OWS72646.1"/>
    <property type="molecule type" value="Genomic_DNA"/>
</dbReference>
<dbReference type="GO" id="GO:0016887">
    <property type="term" value="F:ATP hydrolysis activity"/>
    <property type="evidence" value="ECO:0007669"/>
    <property type="project" value="InterPro"/>
</dbReference>
<dbReference type="GO" id="GO:0006261">
    <property type="term" value="P:DNA-templated DNA replication"/>
    <property type="evidence" value="ECO:0007669"/>
    <property type="project" value="TreeGrafter"/>
</dbReference>
<dbReference type="Proteomes" id="UP000198104">
    <property type="component" value="Unassembled WGS sequence"/>
</dbReference>
<name>A0A254Q4X5_9BURK</name>
<evidence type="ECO:0000313" key="5">
    <source>
        <dbReference type="EMBL" id="OWS72646.1"/>
    </source>
</evidence>
<evidence type="ECO:0000313" key="6">
    <source>
        <dbReference type="Proteomes" id="UP000198104"/>
    </source>
</evidence>
<keyword evidence="1" id="KW-0235">DNA replication</keyword>
<accession>A0A254Q4X5</accession>
<proteinExistence type="predicted"/>
<dbReference type="GO" id="GO:0005524">
    <property type="term" value="F:ATP binding"/>
    <property type="evidence" value="ECO:0007669"/>
    <property type="project" value="UniProtKB-KW"/>
</dbReference>
<organism evidence="5 6">
    <name type="scientific">Polynucleobacter aenigmaticus</name>
    <dbReference type="NCBI Taxonomy" id="1743164"/>
    <lineage>
        <taxon>Bacteria</taxon>
        <taxon>Pseudomonadati</taxon>
        <taxon>Pseudomonadota</taxon>
        <taxon>Betaproteobacteria</taxon>
        <taxon>Burkholderiales</taxon>
        <taxon>Burkholderiaceae</taxon>
        <taxon>Polynucleobacter</taxon>
    </lineage>
</organism>
<dbReference type="InterPro" id="IPR003959">
    <property type="entry name" value="ATPase_AAA_core"/>
</dbReference>
<evidence type="ECO:0000256" key="1">
    <source>
        <dbReference type="ARBA" id="ARBA00022705"/>
    </source>
</evidence>
<sequence length="236" mass="25722">MSLFAPSCLDDFLINNAAEREVLELILARKLPFPFNGKSGILLHGTYGTGKSTLGFLWPRLLETAYAGNYPQSSPIGQMQVVEDAIPEIFRCGGGMSITNIVGTINKCNSRSAWHHHSRSDYFVLDEVDKLTNGAQQSLKSTMDLPRSFFIFTTNYLDRIDDGIINRSFLIEMNQSADANAYVLIGQSILQKMSLVSTALPVAAITAIANKAKGSLRTFASDVMIAGVKLGGILPK</sequence>
<dbReference type="InterPro" id="IPR027417">
    <property type="entry name" value="P-loop_NTPase"/>
</dbReference>
<keyword evidence="3" id="KW-0067">ATP-binding</keyword>
<dbReference type="GO" id="GO:0003689">
    <property type="term" value="F:DNA clamp loader activity"/>
    <property type="evidence" value="ECO:0007669"/>
    <property type="project" value="TreeGrafter"/>
</dbReference>
<gene>
    <name evidence="5" type="ORF">CBI30_02530</name>
</gene>
<dbReference type="Pfam" id="PF00004">
    <property type="entry name" value="AAA"/>
    <property type="match status" value="1"/>
</dbReference>
<protein>
    <recommendedName>
        <fullName evidence="4">ATPase AAA-type core domain-containing protein</fullName>
    </recommendedName>
</protein>
<comment type="caution">
    <text evidence="5">The sequence shown here is derived from an EMBL/GenBank/DDBJ whole genome shotgun (WGS) entry which is preliminary data.</text>
</comment>
<dbReference type="PANTHER" id="PTHR11669:SF20">
    <property type="entry name" value="REPLICATION FACTOR C SUBUNIT 4"/>
    <property type="match status" value="1"/>
</dbReference>
<dbReference type="GO" id="GO:0006281">
    <property type="term" value="P:DNA repair"/>
    <property type="evidence" value="ECO:0007669"/>
    <property type="project" value="TreeGrafter"/>
</dbReference>
<dbReference type="RefSeq" id="WP_088526735.1">
    <property type="nucleotide sequence ID" value="NZ_NGUO01000002.1"/>
</dbReference>
<feature type="domain" description="ATPase AAA-type core" evidence="4">
    <location>
        <begin position="41"/>
        <end position="167"/>
    </location>
</feature>
<dbReference type="PANTHER" id="PTHR11669">
    <property type="entry name" value="REPLICATION FACTOR C / DNA POLYMERASE III GAMMA-TAU SUBUNIT"/>
    <property type="match status" value="1"/>
</dbReference>
<evidence type="ECO:0000256" key="2">
    <source>
        <dbReference type="ARBA" id="ARBA00022741"/>
    </source>
</evidence>
<keyword evidence="2" id="KW-0547">Nucleotide-binding</keyword>
<dbReference type="SUPFAM" id="SSF52540">
    <property type="entry name" value="P-loop containing nucleoside triphosphate hydrolases"/>
    <property type="match status" value="1"/>
</dbReference>
<keyword evidence="6" id="KW-1185">Reference proteome</keyword>
<dbReference type="AlphaFoldDB" id="A0A254Q4X5"/>
<evidence type="ECO:0000259" key="4">
    <source>
        <dbReference type="Pfam" id="PF00004"/>
    </source>
</evidence>
<evidence type="ECO:0000256" key="3">
    <source>
        <dbReference type="ARBA" id="ARBA00022840"/>
    </source>
</evidence>
<dbReference type="OrthoDB" id="8899760at2"/>